<name>A0ABZ1C3M4_9BACT</name>
<dbReference type="Gene3D" id="2.40.170.20">
    <property type="entry name" value="TonB-dependent receptor, beta-barrel domain"/>
    <property type="match status" value="1"/>
</dbReference>
<evidence type="ECO:0000256" key="8">
    <source>
        <dbReference type="ARBA" id="ARBA00023065"/>
    </source>
</evidence>
<dbReference type="PANTHER" id="PTHR32552:SF68">
    <property type="entry name" value="FERRICHROME OUTER MEMBRANE TRANSPORTER_PHAGE RECEPTOR"/>
    <property type="match status" value="1"/>
</dbReference>
<dbReference type="Gene3D" id="2.170.130.10">
    <property type="entry name" value="TonB-dependent receptor, plug domain"/>
    <property type="match status" value="1"/>
</dbReference>
<keyword evidence="7" id="KW-0408">Iron</keyword>
<feature type="signal peptide" evidence="12">
    <location>
        <begin position="1"/>
        <end position="25"/>
    </location>
</feature>
<comment type="subcellular location">
    <subcellularLocation>
        <location evidence="1 11">Cell outer membrane</location>
        <topology evidence="1 11">Multi-pass membrane protein</topology>
    </subcellularLocation>
</comment>
<dbReference type="Pfam" id="PF07715">
    <property type="entry name" value="Plug"/>
    <property type="match status" value="1"/>
</dbReference>
<dbReference type="EMBL" id="CP139781">
    <property type="protein sequence ID" value="WRQ86307.1"/>
    <property type="molecule type" value="Genomic_DNA"/>
</dbReference>
<comment type="similarity">
    <text evidence="11">Belongs to the TonB-dependent receptor family.</text>
</comment>
<proteinExistence type="inferred from homology"/>
<accession>A0ABZ1C3M4</accession>
<dbReference type="SUPFAM" id="SSF56935">
    <property type="entry name" value="Porins"/>
    <property type="match status" value="1"/>
</dbReference>
<reference evidence="14 15" key="1">
    <citation type="submission" date="2021-08" db="EMBL/GenBank/DDBJ databases">
        <authorList>
            <person name="Zhang D."/>
            <person name="Zhang A."/>
            <person name="Wang L."/>
        </authorList>
    </citation>
    <scope>NUCLEOTIDE SEQUENCE [LARGE SCALE GENOMIC DNA]</scope>
    <source>
        <strain evidence="14 15">WL0086</strain>
    </source>
</reference>
<reference evidence="14 15" key="2">
    <citation type="submission" date="2023-12" db="EMBL/GenBank/DDBJ databases">
        <title>Description of an unclassified Opitutus bacterium of Verrucomicrobiota.</title>
        <authorList>
            <person name="Zhang D.-F."/>
        </authorList>
    </citation>
    <scope>NUCLEOTIDE SEQUENCE [LARGE SCALE GENOMIC DNA]</scope>
    <source>
        <strain evidence="14 15">WL0086</strain>
    </source>
</reference>
<evidence type="ECO:0000259" key="13">
    <source>
        <dbReference type="Pfam" id="PF07715"/>
    </source>
</evidence>
<evidence type="ECO:0000256" key="7">
    <source>
        <dbReference type="ARBA" id="ARBA00023004"/>
    </source>
</evidence>
<keyword evidence="5 11" id="KW-0812">Transmembrane</keyword>
<keyword evidence="8" id="KW-0406">Ion transport</keyword>
<evidence type="ECO:0000256" key="10">
    <source>
        <dbReference type="ARBA" id="ARBA00023237"/>
    </source>
</evidence>
<organism evidence="14 15">
    <name type="scientific">Actomonas aquatica</name>
    <dbReference type="NCBI Taxonomy" id="2866162"/>
    <lineage>
        <taxon>Bacteria</taxon>
        <taxon>Pseudomonadati</taxon>
        <taxon>Verrucomicrobiota</taxon>
        <taxon>Opitutia</taxon>
        <taxon>Opitutales</taxon>
        <taxon>Opitutaceae</taxon>
        <taxon>Actomonas</taxon>
    </lineage>
</organism>
<evidence type="ECO:0000256" key="5">
    <source>
        <dbReference type="ARBA" id="ARBA00022692"/>
    </source>
</evidence>
<keyword evidence="3 11" id="KW-1134">Transmembrane beta strand</keyword>
<feature type="domain" description="TonB-dependent receptor plug" evidence="13">
    <location>
        <begin position="73"/>
        <end position="171"/>
    </location>
</feature>
<dbReference type="InterPro" id="IPR037066">
    <property type="entry name" value="Plug_dom_sf"/>
</dbReference>
<keyword evidence="2 11" id="KW-0813">Transport</keyword>
<keyword evidence="14" id="KW-0675">Receptor</keyword>
<dbReference type="InterPro" id="IPR036942">
    <property type="entry name" value="Beta-barrel_TonB_sf"/>
</dbReference>
<gene>
    <name evidence="14" type="ORF">K1X11_015940</name>
</gene>
<evidence type="ECO:0000256" key="1">
    <source>
        <dbReference type="ARBA" id="ARBA00004571"/>
    </source>
</evidence>
<dbReference type="InterPro" id="IPR039426">
    <property type="entry name" value="TonB-dep_rcpt-like"/>
</dbReference>
<evidence type="ECO:0000313" key="15">
    <source>
        <dbReference type="Proteomes" id="UP000738431"/>
    </source>
</evidence>
<dbReference type="Proteomes" id="UP000738431">
    <property type="component" value="Chromosome"/>
</dbReference>
<keyword evidence="6 12" id="KW-0732">Signal</keyword>
<dbReference type="InterPro" id="IPR012910">
    <property type="entry name" value="Plug_dom"/>
</dbReference>
<keyword evidence="15" id="KW-1185">Reference proteome</keyword>
<keyword evidence="10 11" id="KW-0998">Cell outer membrane</keyword>
<dbReference type="PANTHER" id="PTHR32552">
    <property type="entry name" value="FERRICHROME IRON RECEPTOR-RELATED"/>
    <property type="match status" value="1"/>
</dbReference>
<dbReference type="RefSeq" id="WP_221031236.1">
    <property type="nucleotide sequence ID" value="NZ_CP139781.1"/>
</dbReference>
<evidence type="ECO:0000256" key="6">
    <source>
        <dbReference type="ARBA" id="ARBA00022729"/>
    </source>
</evidence>
<evidence type="ECO:0000313" key="14">
    <source>
        <dbReference type="EMBL" id="WRQ86307.1"/>
    </source>
</evidence>
<evidence type="ECO:0000256" key="9">
    <source>
        <dbReference type="ARBA" id="ARBA00023136"/>
    </source>
</evidence>
<evidence type="ECO:0000256" key="4">
    <source>
        <dbReference type="ARBA" id="ARBA00022496"/>
    </source>
</evidence>
<protein>
    <submittedName>
        <fullName evidence="14">TonB-dependent receptor plug domain-containing protein</fullName>
    </submittedName>
</protein>
<evidence type="ECO:0000256" key="11">
    <source>
        <dbReference type="PROSITE-ProRule" id="PRU01360"/>
    </source>
</evidence>
<evidence type="ECO:0000256" key="3">
    <source>
        <dbReference type="ARBA" id="ARBA00022452"/>
    </source>
</evidence>
<feature type="chain" id="PRO_5046016842" evidence="12">
    <location>
        <begin position="26"/>
        <end position="792"/>
    </location>
</feature>
<dbReference type="PROSITE" id="PS52016">
    <property type="entry name" value="TONB_DEPENDENT_REC_3"/>
    <property type="match status" value="1"/>
</dbReference>
<keyword evidence="4" id="KW-0410">Iron transport</keyword>
<sequence length="792" mass="86152">MTLPAVILRHRVLACLGLLAGSLGAQSTPSADTVPAGPAEPTVVLPAFVIEEETPNPYQSNQALSASRVATSIQDIPQTISVVTSDFLKDTMSTRMLDAAKYITPVVESTLPVGGDRYMIRGFQVSHEFIDGTEISGQDGYSASLPNFNIERIEIIKGPNAILVPGGSPGGQFNPITKSPIIGKDQSSVSMDWAQYGTTSVSTDLNRIVNDDMAVRLVAAYWDNDGYTRGYFRTGYLLAPSFAWQLSDNHKLNVKAEFMQNRETTLVGLPIDPSVGSDDYAFIARGLPRDFSFGNDQDFRHRATERLTVELLSNLGNHVTSRLQFMANHVVREDQGGTSAAIAGIPVTRNPTTGKYEPGITWSVDQSGPTAVPSSTPSPIPDPSTWLFTRNNGAVDLFYTEGHFRNDYAAKFEEEWFNSTTIAGVSANYSRVQFKAYPAAARPSILASDLDSITFPDRVWPQPSLAAGGGNRTGRQQDLQLFVYENLGLLDDRILLSGGVSRYFGNLQRIDDTGLPPAITDPDYSLSTTAKTLGLVVKPIEGVSLFYSFNSSGGTMPSSLNPGTYGSSFRAAAGEQDEFGVKLNLFEDRLTASVAYFDISQQNYAVPNSDYYTLVAQGRQAEADLLPNPLYLDLNSKGWEAEFAWAVNKNLTLIGNFTSFEIRQPITEVRVRAVPDQNGAIYADYQFGEGALSGFGVNIGIDYKGDVVGENATGYTTSTPLPGDVFVPNQPTFLVDARTLVNLGFSYKSEQWTSRLQFNNVLDKDYILAAGSRTAAVPGNPFNVKASFTYKF</sequence>
<keyword evidence="9 11" id="KW-0472">Membrane</keyword>
<evidence type="ECO:0000256" key="2">
    <source>
        <dbReference type="ARBA" id="ARBA00022448"/>
    </source>
</evidence>
<evidence type="ECO:0000256" key="12">
    <source>
        <dbReference type="SAM" id="SignalP"/>
    </source>
</evidence>